<comment type="similarity">
    <text evidence="1">Belongs to the bacterial solute-binding protein 7 family.</text>
</comment>
<organism evidence="4">
    <name type="scientific">hydrocarbon metagenome</name>
    <dbReference type="NCBI Taxonomy" id="938273"/>
    <lineage>
        <taxon>unclassified sequences</taxon>
        <taxon>metagenomes</taxon>
        <taxon>ecological metagenomes</taxon>
    </lineage>
</organism>
<accession>A0A0W8FQH2</accession>
<dbReference type="PANTHER" id="PTHR33376">
    <property type="match status" value="1"/>
</dbReference>
<comment type="caution">
    <text evidence="4">The sequence shown here is derived from an EMBL/GenBank/DDBJ whole genome shotgun (WGS) entry which is preliminary data.</text>
</comment>
<dbReference type="CDD" id="cd13670">
    <property type="entry name" value="PBP2_TRAP_Tp0957_like"/>
    <property type="match status" value="1"/>
</dbReference>
<dbReference type="Pfam" id="PF03480">
    <property type="entry name" value="DctP"/>
    <property type="match status" value="1"/>
</dbReference>
<dbReference type="InterPro" id="IPR018389">
    <property type="entry name" value="DctP_fam"/>
</dbReference>
<dbReference type="NCBIfam" id="NF037995">
    <property type="entry name" value="TRAP_S1"/>
    <property type="match status" value="1"/>
</dbReference>
<proteinExistence type="inferred from homology"/>
<keyword evidence="2" id="KW-0813">Transport</keyword>
<protein>
    <submittedName>
        <fullName evidence="4">Trap-type c4-dicarboxylate transport system, periplasmic component</fullName>
    </submittedName>
</protein>
<name>A0A0W8FQH2_9ZZZZ</name>
<dbReference type="PANTHER" id="PTHR33376:SF7">
    <property type="entry name" value="C4-DICARBOXYLATE-BINDING PROTEIN DCTB"/>
    <property type="match status" value="1"/>
</dbReference>
<evidence type="ECO:0000256" key="3">
    <source>
        <dbReference type="ARBA" id="ARBA00022729"/>
    </source>
</evidence>
<gene>
    <name evidence="4" type="ORF">ASZ90_007199</name>
</gene>
<sequence length="462" mass="52344">MECRKLVRLLCLGLVLFFIGSASASALTIQEKLKYSRYLIGSVSNPTPLEKAKYAGFMGPASKLTAQEKEKYEKAFMEAASGLSPLEKEKYAKYLAGYAGEFTPQEREKYSDIFMEYALLISPQEKSQYANLPGVQHIKKNKPNGDYTYMVKMATLAPEGVGWAAHIKDVINPGIYKVTGGLITLDWYYGGTMGDDQDILAKMRNGQLQGGGFTGHGLVIACPEMAIMELPFLFNNYDEVEYIYSKLRPRISQWFEKHGYHLVLLAEQDFDQLYSTKMEIRTPDDFKKSRFLTWYGPLEERSLKALGASPLPIRVPEVAASIRTGVCDAFIGPALWAVGTQMYTIMKYINPIHIRYSPAGGIITNQTWNLMPKEAQIAIDYFVISAEKEFRQKVRAGNEKCIKSMIKYGMKEVKMTPAEIDVFRKRLMPVWDEFAEKGYYSKAELAEIKALLAEYRARNKSK</sequence>
<keyword evidence="3" id="KW-0732">Signal</keyword>
<evidence type="ECO:0000256" key="1">
    <source>
        <dbReference type="ARBA" id="ARBA00009023"/>
    </source>
</evidence>
<evidence type="ECO:0000256" key="2">
    <source>
        <dbReference type="ARBA" id="ARBA00022448"/>
    </source>
</evidence>
<dbReference type="AlphaFoldDB" id="A0A0W8FQH2"/>
<dbReference type="EMBL" id="LNQE01000926">
    <property type="protein sequence ID" value="KUG23025.1"/>
    <property type="molecule type" value="Genomic_DNA"/>
</dbReference>
<dbReference type="Gene3D" id="3.40.190.170">
    <property type="entry name" value="Bacterial extracellular solute-binding protein, family 7"/>
    <property type="match status" value="1"/>
</dbReference>
<reference evidence="4" key="1">
    <citation type="journal article" date="2015" name="Proc. Natl. Acad. Sci. U.S.A.">
        <title>Networks of energetic and metabolic interactions define dynamics in microbial communities.</title>
        <authorList>
            <person name="Embree M."/>
            <person name="Liu J.K."/>
            <person name="Al-Bassam M.M."/>
            <person name="Zengler K."/>
        </authorList>
    </citation>
    <scope>NUCLEOTIDE SEQUENCE</scope>
</reference>
<dbReference type="GO" id="GO:0055085">
    <property type="term" value="P:transmembrane transport"/>
    <property type="evidence" value="ECO:0007669"/>
    <property type="project" value="InterPro"/>
</dbReference>
<dbReference type="InterPro" id="IPR038404">
    <property type="entry name" value="TRAP_DctP_sf"/>
</dbReference>
<evidence type="ECO:0000313" key="4">
    <source>
        <dbReference type="EMBL" id="KUG23025.1"/>
    </source>
</evidence>